<keyword evidence="6" id="KW-0999">Mitochondrion inner membrane</keyword>
<keyword evidence="8" id="KW-0496">Mitochondrion</keyword>
<dbReference type="SUPFAM" id="SSF103506">
    <property type="entry name" value="Mitochondrial carrier"/>
    <property type="match status" value="1"/>
</dbReference>
<name>D8M2I1_BLAHO</name>
<dbReference type="InterPro" id="IPR023395">
    <property type="entry name" value="MCP_dom_sf"/>
</dbReference>
<evidence type="ECO:0000256" key="3">
    <source>
        <dbReference type="ARBA" id="ARBA00022448"/>
    </source>
</evidence>
<evidence type="ECO:0000256" key="5">
    <source>
        <dbReference type="ARBA" id="ARBA00022737"/>
    </source>
</evidence>
<dbReference type="RefSeq" id="XP_012896318.1">
    <property type="nucleotide sequence ID" value="XM_013040864.1"/>
</dbReference>
<accession>D8M2I1</accession>
<evidence type="ECO:0000256" key="10">
    <source>
        <dbReference type="PROSITE-ProRule" id="PRU00282"/>
    </source>
</evidence>
<comment type="subcellular location">
    <subcellularLocation>
        <location evidence="1">Mitochondrion inner membrane</location>
        <topology evidence="1">Multi-pass membrane protein</topology>
    </subcellularLocation>
</comment>
<evidence type="ECO:0000256" key="6">
    <source>
        <dbReference type="ARBA" id="ARBA00022792"/>
    </source>
</evidence>
<organism evidence="12">
    <name type="scientific">Blastocystis hominis</name>
    <dbReference type="NCBI Taxonomy" id="12968"/>
    <lineage>
        <taxon>Eukaryota</taxon>
        <taxon>Sar</taxon>
        <taxon>Stramenopiles</taxon>
        <taxon>Bigyra</taxon>
        <taxon>Opalozoa</taxon>
        <taxon>Opalinata</taxon>
        <taxon>Blastocystidae</taxon>
        <taxon>Blastocystis</taxon>
    </lineage>
</organism>
<dbReference type="InterPro" id="IPR018108">
    <property type="entry name" value="MCP_transmembrane"/>
</dbReference>
<dbReference type="InParanoid" id="D8M2I1"/>
<dbReference type="GeneID" id="24919502"/>
<evidence type="ECO:0000256" key="4">
    <source>
        <dbReference type="ARBA" id="ARBA00022692"/>
    </source>
</evidence>
<keyword evidence="9 10" id="KW-0472">Membrane</keyword>
<evidence type="ECO:0000256" key="1">
    <source>
        <dbReference type="ARBA" id="ARBA00004448"/>
    </source>
</evidence>
<dbReference type="FunFam" id="1.50.40.10:FF:000009">
    <property type="entry name" value="Mitochondrial 2-oxoglutarate/malate carrier protein"/>
    <property type="match status" value="1"/>
</dbReference>
<evidence type="ECO:0008006" key="14">
    <source>
        <dbReference type="Google" id="ProtNLM"/>
    </source>
</evidence>
<evidence type="ECO:0000256" key="9">
    <source>
        <dbReference type="ARBA" id="ARBA00023136"/>
    </source>
</evidence>
<dbReference type="PANTHER" id="PTHR45618">
    <property type="entry name" value="MITOCHONDRIAL DICARBOXYLATE CARRIER-RELATED"/>
    <property type="match status" value="1"/>
</dbReference>
<dbReference type="Proteomes" id="UP000008312">
    <property type="component" value="Unassembled WGS sequence"/>
</dbReference>
<keyword evidence="5" id="KW-0677">Repeat</keyword>
<dbReference type="InterPro" id="IPR050391">
    <property type="entry name" value="Mito_Metabolite_Transporter"/>
</dbReference>
<keyword evidence="4 10" id="KW-0812">Transmembrane</keyword>
<dbReference type="AlphaFoldDB" id="D8M2I1"/>
<feature type="repeat" description="Solcar" evidence="10">
    <location>
        <begin position="109"/>
        <end position="200"/>
    </location>
</feature>
<protein>
    <recommendedName>
        <fullName evidence="14">Mitochondrial 2-oxoglutarate/malate carrier protein</fullName>
    </recommendedName>
</protein>
<feature type="repeat" description="Solcar" evidence="10">
    <location>
        <begin position="19"/>
        <end position="100"/>
    </location>
</feature>
<evidence type="ECO:0000256" key="8">
    <source>
        <dbReference type="ARBA" id="ARBA00023128"/>
    </source>
</evidence>
<keyword evidence="3 11" id="KW-0813">Transport</keyword>
<gene>
    <name evidence="12" type="ORF">GSBLH_T00002324001</name>
</gene>
<dbReference type="EMBL" id="FN668649">
    <property type="protein sequence ID" value="CBK22270.2"/>
    <property type="molecule type" value="Genomic_DNA"/>
</dbReference>
<keyword evidence="13" id="KW-1185">Reference proteome</keyword>
<evidence type="ECO:0000256" key="7">
    <source>
        <dbReference type="ARBA" id="ARBA00022989"/>
    </source>
</evidence>
<sequence>MSTGKENTSVSYRVMKGAKPFICGGCSACFASFCVQPIDLIKTRIQVVGKAQNIGAVTIAKNLIKNEGVMKLYAGLSASLMRQAIYGTARLGLHRVFSNYLKERNNGTLTFWMSTTSSLTSGALAGIIGNPFDLSMVRMQADGLLPVEQRRGYSNCFTALYRITKEEGLMTLWRGSLPMIMRAMAMNFGMLASYDLSRQFIVKHNGEGMVTNLLASAVSGFCYPSDEHASRSGDQRDALQEPARLLREGAEERGLVRVLERFLHLLLPLCSACDDYPARQRGH</sequence>
<dbReference type="GO" id="GO:0005743">
    <property type="term" value="C:mitochondrial inner membrane"/>
    <property type="evidence" value="ECO:0007669"/>
    <property type="project" value="UniProtKB-SubCell"/>
</dbReference>
<reference evidence="12" key="1">
    <citation type="submission" date="2010-02" db="EMBL/GenBank/DDBJ databases">
        <title>Sequencing and annotation of the Blastocystis hominis genome.</title>
        <authorList>
            <person name="Wincker P."/>
        </authorList>
    </citation>
    <scope>NUCLEOTIDE SEQUENCE</scope>
    <source>
        <strain evidence="12">Singapore isolate B</strain>
    </source>
</reference>
<evidence type="ECO:0000256" key="2">
    <source>
        <dbReference type="ARBA" id="ARBA00006375"/>
    </source>
</evidence>
<proteinExistence type="inferred from homology"/>
<evidence type="ECO:0000313" key="12">
    <source>
        <dbReference type="EMBL" id="CBK22270.2"/>
    </source>
</evidence>
<comment type="similarity">
    <text evidence="2 11">Belongs to the mitochondrial carrier (TC 2.A.29) family.</text>
</comment>
<dbReference type="PROSITE" id="PS50920">
    <property type="entry name" value="SOLCAR"/>
    <property type="match status" value="2"/>
</dbReference>
<dbReference type="OrthoDB" id="756301at2759"/>
<evidence type="ECO:0000313" key="13">
    <source>
        <dbReference type="Proteomes" id="UP000008312"/>
    </source>
</evidence>
<dbReference type="Gene3D" id="1.50.40.10">
    <property type="entry name" value="Mitochondrial carrier domain"/>
    <property type="match status" value="1"/>
</dbReference>
<dbReference type="Pfam" id="PF00153">
    <property type="entry name" value="Mito_carr"/>
    <property type="match status" value="2"/>
</dbReference>
<evidence type="ECO:0000256" key="11">
    <source>
        <dbReference type="RuleBase" id="RU000488"/>
    </source>
</evidence>
<keyword evidence="7" id="KW-1133">Transmembrane helix</keyword>